<feature type="region of interest" description="Disordered" evidence="1">
    <location>
        <begin position="25"/>
        <end position="122"/>
    </location>
</feature>
<evidence type="ECO:0000313" key="2">
    <source>
        <dbReference type="EMBL" id="GIY48292.1"/>
    </source>
</evidence>
<reference evidence="2 3" key="1">
    <citation type="submission" date="2021-06" db="EMBL/GenBank/DDBJ databases">
        <title>Caerostris extrusa draft genome.</title>
        <authorList>
            <person name="Kono N."/>
            <person name="Arakawa K."/>
        </authorList>
    </citation>
    <scope>NUCLEOTIDE SEQUENCE [LARGE SCALE GENOMIC DNA]</scope>
</reference>
<comment type="caution">
    <text evidence="2">The sequence shown here is derived from an EMBL/GenBank/DDBJ whole genome shotgun (WGS) entry which is preliminary data.</text>
</comment>
<feature type="compositionally biased region" description="Polar residues" evidence="1">
    <location>
        <begin position="39"/>
        <end position="51"/>
    </location>
</feature>
<gene>
    <name evidence="2" type="ORF">CEXT_806081</name>
</gene>
<feature type="compositionally biased region" description="Polar residues" evidence="1">
    <location>
        <begin position="107"/>
        <end position="122"/>
    </location>
</feature>
<organism evidence="2 3">
    <name type="scientific">Caerostris extrusa</name>
    <name type="common">Bark spider</name>
    <name type="synonym">Caerostris bankana</name>
    <dbReference type="NCBI Taxonomy" id="172846"/>
    <lineage>
        <taxon>Eukaryota</taxon>
        <taxon>Metazoa</taxon>
        <taxon>Ecdysozoa</taxon>
        <taxon>Arthropoda</taxon>
        <taxon>Chelicerata</taxon>
        <taxon>Arachnida</taxon>
        <taxon>Araneae</taxon>
        <taxon>Araneomorphae</taxon>
        <taxon>Entelegynae</taxon>
        <taxon>Araneoidea</taxon>
        <taxon>Araneidae</taxon>
        <taxon>Caerostris</taxon>
    </lineage>
</organism>
<accession>A0AAV4TSL3</accession>
<sequence>MSSISSKPGRQCKFTANKVLARKPGWQRKSAANVALDCRSSTNQDAESQSEVSEDKPELSEQDISDSDCSYSTNQDAESQLEVSAQDSGGQELEDKPELSEQDTSDSDCSYSTNQDAESQSEVSVSLLYIVEKSTAVADAVVHCLA</sequence>
<feature type="compositionally biased region" description="Polar residues" evidence="1">
    <location>
        <begin position="67"/>
        <end position="89"/>
    </location>
</feature>
<name>A0AAV4TSL3_CAEEX</name>
<keyword evidence="3" id="KW-1185">Reference proteome</keyword>
<proteinExistence type="predicted"/>
<evidence type="ECO:0000256" key="1">
    <source>
        <dbReference type="SAM" id="MobiDB-lite"/>
    </source>
</evidence>
<evidence type="ECO:0000313" key="3">
    <source>
        <dbReference type="Proteomes" id="UP001054945"/>
    </source>
</evidence>
<protein>
    <submittedName>
        <fullName evidence="2">Uncharacterized protein</fullName>
    </submittedName>
</protein>
<dbReference type="AlphaFoldDB" id="A0AAV4TSL3"/>
<dbReference type="EMBL" id="BPLR01011697">
    <property type="protein sequence ID" value="GIY48292.1"/>
    <property type="molecule type" value="Genomic_DNA"/>
</dbReference>
<dbReference type="Proteomes" id="UP001054945">
    <property type="component" value="Unassembled WGS sequence"/>
</dbReference>